<keyword evidence="3 6" id="KW-0812">Transmembrane</keyword>
<feature type="transmembrane region" description="Helical" evidence="6">
    <location>
        <begin position="111"/>
        <end position="135"/>
    </location>
</feature>
<proteinExistence type="predicted"/>
<name>A0AAE3JMW8_9FLAO</name>
<evidence type="ECO:0000256" key="5">
    <source>
        <dbReference type="ARBA" id="ARBA00023136"/>
    </source>
</evidence>
<keyword evidence="8" id="KW-1185">Reference proteome</keyword>
<dbReference type="Proteomes" id="UP001200642">
    <property type="component" value="Unassembled WGS sequence"/>
</dbReference>
<dbReference type="PANTHER" id="PTHR30086:SF20">
    <property type="entry name" value="ARGININE EXPORTER PROTEIN ARGO-RELATED"/>
    <property type="match status" value="1"/>
</dbReference>
<dbReference type="PANTHER" id="PTHR30086">
    <property type="entry name" value="ARGININE EXPORTER PROTEIN ARGO"/>
    <property type="match status" value="1"/>
</dbReference>
<comment type="caution">
    <text evidence="7">The sequence shown here is derived from an EMBL/GenBank/DDBJ whole genome shotgun (WGS) entry which is preliminary data.</text>
</comment>
<evidence type="ECO:0000256" key="3">
    <source>
        <dbReference type="ARBA" id="ARBA00022692"/>
    </source>
</evidence>
<feature type="transmembrane region" description="Helical" evidence="6">
    <location>
        <begin position="6"/>
        <end position="27"/>
    </location>
</feature>
<gene>
    <name evidence="7" type="ORF">K8352_00525</name>
</gene>
<evidence type="ECO:0000313" key="7">
    <source>
        <dbReference type="EMBL" id="MCG2459224.1"/>
    </source>
</evidence>
<dbReference type="AlphaFoldDB" id="A0AAE3JMW8"/>
<dbReference type="GO" id="GO:0005886">
    <property type="term" value="C:plasma membrane"/>
    <property type="evidence" value="ECO:0007669"/>
    <property type="project" value="UniProtKB-SubCell"/>
</dbReference>
<evidence type="ECO:0000256" key="1">
    <source>
        <dbReference type="ARBA" id="ARBA00004651"/>
    </source>
</evidence>
<sequence length="222" mass="24847">MLQDVQAAIPLGFLLSLMVGPVFFVLLETSAIKGFRAALFFDLGVIFADILFITIAYFSSFRLLENLSNEPGLYVFGGMILLVYGIIIVAKKEVKETQPDFKVTKGDYPGLFVKGFLLNFINIGVLVFWLGIIIVVGPSLNNDPERIIVFFATMILAYLGIDIIKILLAKRLKRKLTNKRIHLIKKGLGIVLMICGLVLIVKGFLPKDRFDFEKGIEMINDN</sequence>
<evidence type="ECO:0000256" key="4">
    <source>
        <dbReference type="ARBA" id="ARBA00022989"/>
    </source>
</evidence>
<dbReference type="Pfam" id="PF01810">
    <property type="entry name" value="LysE"/>
    <property type="match status" value="1"/>
</dbReference>
<evidence type="ECO:0000256" key="6">
    <source>
        <dbReference type="SAM" id="Phobius"/>
    </source>
</evidence>
<reference evidence="7" key="1">
    <citation type="submission" date="2023-02" db="EMBL/GenBank/DDBJ databases">
        <title>Genome of Flavobacteriaceae gen. nov. sp. strain F89.</title>
        <authorList>
            <person name="Wang Y."/>
        </authorList>
    </citation>
    <scope>NUCLEOTIDE SEQUENCE</scope>
    <source>
        <strain evidence="7">F89</strain>
    </source>
</reference>
<feature type="transmembrane region" description="Helical" evidence="6">
    <location>
        <begin position="188"/>
        <end position="205"/>
    </location>
</feature>
<comment type="subcellular location">
    <subcellularLocation>
        <location evidence="1">Cell membrane</location>
        <topology evidence="1">Multi-pass membrane protein</topology>
    </subcellularLocation>
</comment>
<keyword evidence="4 6" id="KW-1133">Transmembrane helix</keyword>
<keyword evidence="5 6" id="KW-0472">Membrane</keyword>
<evidence type="ECO:0000313" key="8">
    <source>
        <dbReference type="Proteomes" id="UP001200642"/>
    </source>
</evidence>
<feature type="transmembrane region" description="Helical" evidence="6">
    <location>
        <begin position="39"/>
        <end position="59"/>
    </location>
</feature>
<feature type="transmembrane region" description="Helical" evidence="6">
    <location>
        <begin position="71"/>
        <end position="90"/>
    </location>
</feature>
<keyword evidence="2" id="KW-1003">Cell membrane</keyword>
<dbReference type="RefSeq" id="WP_317900374.1">
    <property type="nucleotide sequence ID" value="NZ_JAIRBC010000001.1"/>
</dbReference>
<organism evidence="7 8">
    <name type="scientific">Cerina litoralis</name>
    <dbReference type="NCBI Taxonomy" id="2874477"/>
    <lineage>
        <taxon>Bacteria</taxon>
        <taxon>Pseudomonadati</taxon>
        <taxon>Bacteroidota</taxon>
        <taxon>Flavobacteriia</taxon>
        <taxon>Flavobacteriales</taxon>
        <taxon>Flavobacteriaceae</taxon>
        <taxon>Cerina</taxon>
    </lineage>
</organism>
<feature type="transmembrane region" description="Helical" evidence="6">
    <location>
        <begin position="147"/>
        <end position="168"/>
    </location>
</feature>
<protein>
    <submittedName>
        <fullName evidence="7">LysE family transporter</fullName>
    </submittedName>
</protein>
<dbReference type="EMBL" id="JAIRBC010000001">
    <property type="protein sequence ID" value="MCG2459224.1"/>
    <property type="molecule type" value="Genomic_DNA"/>
</dbReference>
<evidence type="ECO:0000256" key="2">
    <source>
        <dbReference type="ARBA" id="ARBA00022475"/>
    </source>
</evidence>
<dbReference type="GO" id="GO:0015171">
    <property type="term" value="F:amino acid transmembrane transporter activity"/>
    <property type="evidence" value="ECO:0007669"/>
    <property type="project" value="TreeGrafter"/>
</dbReference>
<accession>A0AAE3JMW8</accession>
<dbReference type="InterPro" id="IPR001123">
    <property type="entry name" value="LeuE-type"/>
</dbReference>